<evidence type="ECO:0000256" key="1">
    <source>
        <dbReference type="SAM" id="MobiDB-lite"/>
    </source>
</evidence>
<protein>
    <submittedName>
        <fullName evidence="2">Uncharacterized protein</fullName>
    </submittedName>
</protein>
<comment type="caution">
    <text evidence="2">The sequence shown here is derived from an EMBL/GenBank/DDBJ whole genome shotgun (WGS) entry which is preliminary data.</text>
</comment>
<reference evidence="2" key="1">
    <citation type="submission" date="2020-07" db="EMBL/GenBank/DDBJ databases">
        <title>Genome sequence and genetic diversity analysis of an under-domesticated orphan crop, white fonio (Digitaria exilis).</title>
        <authorList>
            <person name="Bennetzen J.L."/>
            <person name="Chen S."/>
            <person name="Ma X."/>
            <person name="Wang X."/>
            <person name="Yssel A.E.J."/>
            <person name="Chaluvadi S.R."/>
            <person name="Johnson M."/>
            <person name="Gangashetty P."/>
            <person name="Hamidou F."/>
            <person name="Sanogo M.D."/>
            <person name="Zwaenepoel A."/>
            <person name="Wallace J."/>
            <person name="Van De Peer Y."/>
            <person name="Van Deynze A."/>
        </authorList>
    </citation>
    <scope>NUCLEOTIDE SEQUENCE</scope>
    <source>
        <tissue evidence="2">Leaves</tissue>
    </source>
</reference>
<keyword evidence="3" id="KW-1185">Reference proteome</keyword>
<sequence>MIEHVRLLLDVKLHRVTVDAASPGSVVGFSRRLDALPHDTAAVYAGAEGDHAHSVTLPHPSLGLDVGELVQQRATRHVAKPVQRHVRRLHVPVRKAEPLLHLVEHPTPTRVDAKVLERLAKRRAVNLPLHAQNFVPEKGERDTEELRDRQHGRAERDDVALERVRCGHGKVLGEVDPRDPLLVLLLERAPVVHVLRRRQRAHDRAEPEPGTFGRVGHDHGRRAHAEQHVGHEHLALGARVEQGREELGGHDQDVGTRMRHAEEIPGEADADERPAAAHPGEVHAAHVGTELVPVHDYVGELGCQGGEAAGEDERVDVAGAHAAPGERLVDGGEDDQLGLLAGGVDAAVGRDEAEGVGHARLLADAGLVVQAHHEFDALVVDEVGEVAPVLQGHGERDPVAWRAQEAAVLHEVHVTRAASTPQHGHPGY</sequence>
<name>A0A835C885_9POAL</name>
<evidence type="ECO:0000313" key="3">
    <source>
        <dbReference type="Proteomes" id="UP000636709"/>
    </source>
</evidence>
<feature type="region of interest" description="Disordered" evidence="1">
    <location>
        <begin position="133"/>
        <end position="155"/>
    </location>
</feature>
<dbReference type="Proteomes" id="UP000636709">
    <property type="component" value="Unassembled WGS sequence"/>
</dbReference>
<feature type="compositionally biased region" description="Basic and acidic residues" evidence="1">
    <location>
        <begin position="137"/>
        <end position="155"/>
    </location>
</feature>
<evidence type="ECO:0000313" key="2">
    <source>
        <dbReference type="EMBL" id="KAF8715510.1"/>
    </source>
</evidence>
<dbReference type="AlphaFoldDB" id="A0A835C885"/>
<organism evidence="2 3">
    <name type="scientific">Digitaria exilis</name>
    <dbReference type="NCBI Taxonomy" id="1010633"/>
    <lineage>
        <taxon>Eukaryota</taxon>
        <taxon>Viridiplantae</taxon>
        <taxon>Streptophyta</taxon>
        <taxon>Embryophyta</taxon>
        <taxon>Tracheophyta</taxon>
        <taxon>Spermatophyta</taxon>
        <taxon>Magnoliopsida</taxon>
        <taxon>Liliopsida</taxon>
        <taxon>Poales</taxon>
        <taxon>Poaceae</taxon>
        <taxon>PACMAD clade</taxon>
        <taxon>Panicoideae</taxon>
        <taxon>Panicodae</taxon>
        <taxon>Paniceae</taxon>
        <taxon>Anthephorinae</taxon>
        <taxon>Digitaria</taxon>
    </lineage>
</organism>
<gene>
    <name evidence="2" type="ORF">HU200_027166</name>
</gene>
<proteinExistence type="predicted"/>
<accession>A0A835C885</accession>
<feature type="region of interest" description="Disordered" evidence="1">
    <location>
        <begin position="198"/>
        <end position="227"/>
    </location>
</feature>
<dbReference type="EMBL" id="JACEFO010001732">
    <property type="protein sequence ID" value="KAF8715510.1"/>
    <property type="molecule type" value="Genomic_DNA"/>
</dbReference>
<feature type="compositionally biased region" description="Basic and acidic residues" evidence="1">
    <location>
        <begin position="215"/>
        <end position="227"/>
    </location>
</feature>